<dbReference type="Proteomes" id="UP000029067">
    <property type="component" value="Unassembled WGS sequence"/>
</dbReference>
<evidence type="ECO:0000313" key="3">
    <source>
        <dbReference type="EMBL" id="KFI66045.1"/>
    </source>
</evidence>
<dbReference type="EMBL" id="JGYV01000001">
    <property type="protein sequence ID" value="KFI66045.1"/>
    <property type="molecule type" value="Genomic_DNA"/>
</dbReference>
<dbReference type="AlphaFoldDB" id="A0A087B4U5"/>
<feature type="region of interest" description="Disordered" evidence="1">
    <location>
        <begin position="1"/>
        <end position="24"/>
    </location>
</feature>
<feature type="compositionally biased region" description="Pro residues" evidence="1">
    <location>
        <begin position="315"/>
        <end position="328"/>
    </location>
</feature>
<reference evidence="3 4" key="1">
    <citation type="submission" date="2014-03" db="EMBL/GenBank/DDBJ databases">
        <title>Genomics of Bifidobacteria.</title>
        <authorList>
            <person name="Ventura M."/>
            <person name="Milani C."/>
            <person name="Lugli G.A."/>
        </authorList>
    </citation>
    <scope>NUCLEOTIDE SEQUENCE [LARGE SCALE GENOMIC DNA]</scope>
    <source>
        <strain evidence="3 4">LMG 10738</strain>
    </source>
</reference>
<comment type="caution">
    <text evidence="3">The sequence shown here is derived from an EMBL/GenBank/DDBJ whole genome shotgun (WGS) entry which is preliminary data.</text>
</comment>
<evidence type="ECO:0000256" key="2">
    <source>
        <dbReference type="SAM" id="Phobius"/>
    </source>
</evidence>
<evidence type="ECO:0000256" key="1">
    <source>
        <dbReference type="SAM" id="MobiDB-lite"/>
    </source>
</evidence>
<organism evidence="3 4">
    <name type="scientific">Bifidobacterium cuniculi</name>
    <dbReference type="NCBI Taxonomy" id="1688"/>
    <lineage>
        <taxon>Bacteria</taxon>
        <taxon>Bacillati</taxon>
        <taxon>Actinomycetota</taxon>
        <taxon>Actinomycetes</taxon>
        <taxon>Bifidobacteriales</taxon>
        <taxon>Bifidobacteriaceae</taxon>
        <taxon>Bifidobacterium</taxon>
    </lineage>
</organism>
<protein>
    <submittedName>
        <fullName evidence="3">Uncharacterized protein</fullName>
    </submittedName>
</protein>
<keyword evidence="2" id="KW-1133">Transmembrane helix</keyword>
<feature type="region of interest" description="Disordered" evidence="1">
    <location>
        <begin position="301"/>
        <end position="328"/>
    </location>
</feature>
<feature type="transmembrane region" description="Helical" evidence="2">
    <location>
        <begin position="39"/>
        <end position="56"/>
    </location>
</feature>
<keyword evidence="2" id="KW-0472">Membrane</keyword>
<accession>A0A087B4U5</accession>
<keyword evidence="2" id="KW-0812">Transmembrane</keyword>
<evidence type="ECO:0000313" key="4">
    <source>
        <dbReference type="Proteomes" id="UP000029067"/>
    </source>
</evidence>
<dbReference type="STRING" id="1688.BCUN_0545"/>
<dbReference type="OrthoDB" id="5126438at2"/>
<gene>
    <name evidence="3" type="ORF">BCUN_0545</name>
</gene>
<proteinExistence type="predicted"/>
<keyword evidence="4" id="KW-1185">Reference proteome</keyword>
<name>A0A087B4U5_9BIFI</name>
<dbReference type="eggNOG" id="ENOG5033AUR">
    <property type="taxonomic scope" value="Bacteria"/>
</dbReference>
<dbReference type="RefSeq" id="WP_051920547.1">
    <property type="nucleotide sequence ID" value="NZ_JGYV01000001.1"/>
</dbReference>
<sequence>MAWWRKHKDDDEWFADPTKQSEPDPDVQLVKLQASRTRWWRLVTWVTLLLAVYAAFTVSNTPTPATPKGVSLNETGKQAAYSITEQWLATGHPLGAQARVVSWDGATRTPTSGGAVYRHVLTVANGARWWRVAVAVNRDGTPIGYPNASPVAVPDTLTPDGTVGWSGTIKDAQGSDALSTLVTQWAQALTGSDADRLKVIMADPDPASVYQPLGLDGQFQSATVDRVAYADMGKVDKENQTSDRAFARVTISMTGRDNQPVQYGFDLLLADPDGTPRILAWGAPGDAPGLREYMNRWHGNLLDTAGGTGQGSGPSPTPVDPSPAPSTN</sequence>